<dbReference type="InterPro" id="IPR037923">
    <property type="entry name" value="HTH-like"/>
</dbReference>
<name>A0A5C4T5S5_9BACL</name>
<dbReference type="Proteomes" id="UP000307943">
    <property type="component" value="Unassembled WGS sequence"/>
</dbReference>
<feature type="domain" description="HTH araC/xylS-type" evidence="4">
    <location>
        <begin position="193"/>
        <end position="297"/>
    </location>
</feature>
<evidence type="ECO:0000256" key="2">
    <source>
        <dbReference type="ARBA" id="ARBA00023125"/>
    </source>
</evidence>
<sequence length="299" mass="33634">MEIEVYFPNMTSTLQITGCGFNVKPPGWSYPIHHHHLFELAYGFSGEARQHVNGNTVCVREGDWLLVKSGVKHGTDNRSDSPYSFFNIHFDVDDPELRKRLSASDYGLLPRADAEKTRLPSYMKHIERILTESLMSSTYGTANPIPLDRIGPGPKIELQAYVLLIVKEIADSASIRTSLATNASLPVISTLETDLAHAVEERLQLMALSPAEETIAGIARQLHISRSQCTKTFTKVYGVSPRRYVSRLIAGRAKFMLVTTSMSIEDIALELGFRSLSHFSRQFRRWTGVSPLQYRPKHE</sequence>
<dbReference type="InterPro" id="IPR013096">
    <property type="entry name" value="Cupin_2"/>
</dbReference>
<accession>A0A5C4T5S5</accession>
<dbReference type="SMART" id="SM00342">
    <property type="entry name" value="HTH_ARAC"/>
    <property type="match status" value="1"/>
</dbReference>
<protein>
    <submittedName>
        <fullName evidence="5">AraC family transcriptional regulator</fullName>
    </submittedName>
</protein>
<dbReference type="SUPFAM" id="SSF51215">
    <property type="entry name" value="Regulatory protein AraC"/>
    <property type="match status" value="1"/>
</dbReference>
<dbReference type="Gene3D" id="2.60.120.10">
    <property type="entry name" value="Jelly Rolls"/>
    <property type="match status" value="1"/>
</dbReference>
<keyword evidence="1" id="KW-0805">Transcription regulation</keyword>
<dbReference type="PROSITE" id="PS01124">
    <property type="entry name" value="HTH_ARAC_FAMILY_2"/>
    <property type="match status" value="1"/>
</dbReference>
<reference evidence="5 6" key="1">
    <citation type="submission" date="2019-05" db="EMBL/GenBank/DDBJ databases">
        <title>We sequenced the genome of Paenibacillus hemerocallicola KCTC 33185 for further insight into its adaptation and study the phylogeny of Paenibacillus.</title>
        <authorList>
            <person name="Narsing Rao M.P."/>
        </authorList>
    </citation>
    <scope>NUCLEOTIDE SEQUENCE [LARGE SCALE GENOMIC DNA]</scope>
    <source>
        <strain evidence="5 6">KCTC 33185</strain>
    </source>
</reference>
<keyword evidence="2" id="KW-0238">DNA-binding</keyword>
<organism evidence="5 6">
    <name type="scientific">Paenibacillus hemerocallicola</name>
    <dbReference type="NCBI Taxonomy" id="1172614"/>
    <lineage>
        <taxon>Bacteria</taxon>
        <taxon>Bacillati</taxon>
        <taxon>Bacillota</taxon>
        <taxon>Bacilli</taxon>
        <taxon>Bacillales</taxon>
        <taxon>Paenibacillaceae</taxon>
        <taxon>Paenibacillus</taxon>
    </lineage>
</organism>
<dbReference type="Pfam" id="PF07883">
    <property type="entry name" value="Cupin_2"/>
    <property type="match status" value="1"/>
</dbReference>
<gene>
    <name evidence="5" type="ORF">FE784_21910</name>
</gene>
<keyword evidence="3" id="KW-0804">Transcription</keyword>
<dbReference type="RefSeq" id="WP_139604375.1">
    <property type="nucleotide sequence ID" value="NZ_VDCQ01000033.1"/>
</dbReference>
<dbReference type="AlphaFoldDB" id="A0A5C4T5S5"/>
<dbReference type="InterPro" id="IPR020449">
    <property type="entry name" value="Tscrpt_reg_AraC-type_HTH"/>
</dbReference>
<dbReference type="Pfam" id="PF12833">
    <property type="entry name" value="HTH_18"/>
    <property type="match status" value="1"/>
</dbReference>
<comment type="caution">
    <text evidence="5">The sequence shown here is derived from an EMBL/GenBank/DDBJ whole genome shotgun (WGS) entry which is preliminary data.</text>
</comment>
<proteinExistence type="predicted"/>
<evidence type="ECO:0000256" key="3">
    <source>
        <dbReference type="ARBA" id="ARBA00023163"/>
    </source>
</evidence>
<dbReference type="GO" id="GO:0043565">
    <property type="term" value="F:sequence-specific DNA binding"/>
    <property type="evidence" value="ECO:0007669"/>
    <property type="project" value="InterPro"/>
</dbReference>
<evidence type="ECO:0000256" key="1">
    <source>
        <dbReference type="ARBA" id="ARBA00023015"/>
    </source>
</evidence>
<dbReference type="SUPFAM" id="SSF46689">
    <property type="entry name" value="Homeodomain-like"/>
    <property type="match status" value="1"/>
</dbReference>
<dbReference type="PANTHER" id="PTHR43280">
    <property type="entry name" value="ARAC-FAMILY TRANSCRIPTIONAL REGULATOR"/>
    <property type="match status" value="1"/>
</dbReference>
<dbReference type="PRINTS" id="PR00032">
    <property type="entry name" value="HTHARAC"/>
</dbReference>
<evidence type="ECO:0000259" key="4">
    <source>
        <dbReference type="PROSITE" id="PS01124"/>
    </source>
</evidence>
<dbReference type="InterPro" id="IPR018060">
    <property type="entry name" value="HTH_AraC"/>
</dbReference>
<keyword evidence="6" id="KW-1185">Reference proteome</keyword>
<dbReference type="InterPro" id="IPR009057">
    <property type="entry name" value="Homeodomain-like_sf"/>
</dbReference>
<dbReference type="PANTHER" id="PTHR43280:SF2">
    <property type="entry name" value="HTH-TYPE TRANSCRIPTIONAL REGULATOR EXSA"/>
    <property type="match status" value="1"/>
</dbReference>
<dbReference type="InterPro" id="IPR014710">
    <property type="entry name" value="RmlC-like_jellyroll"/>
</dbReference>
<dbReference type="OrthoDB" id="1975977at2"/>
<dbReference type="Gene3D" id="1.10.10.60">
    <property type="entry name" value="Homeodomain-like"/>
    <property type="match status" value="2"/>
</dbReference>
<dbReference type="GO" id="GO:0003700">
    <property type="term" value="F:DNA-binding transcription factor activity"/>
    <property type="evidence" value="ECO:0007669"/>
    <property type="project" value="InterPro"/>
</dbReference>
<dbReference type="EMBL" id="VDCQ01000033">
    <property type="protein sequence ID" value="TNJ64125.1"/>
    <property type="molecule type" value="Genomic_DNA"/>
</dbReference>
<evidence type="ECO:0000313" key="6">
    <source>
        <dbReference type="Proteomes" id="UP000307943"/>
    </source>
</evidence>
<evidence type="ECO:0000313" key="5">
    <source>
        <dbReference type="EMBL" id="TNJ64125.1"/>
    </source>
</evidence>
<dbReference type="CDD" id="cd02208">
    <property type="entry name" value="cupin_RmlC-like"/>
    <property type="match status" value="1"/>
</dbReference>